<dbReference type="EMBL" id="BPLQ01007158">
    <property type="protein sequence ID" value="GIY28261.1"/>
    <property type="molecule type" value="Genomic_DNA"/>
</dbReference>
<evidence type="ECO:0000313" key="2">
    <source>
        <dbReference type="Proteomes" id="UP001054837"/>
    </source>
</evidence>
<reference evidence="1 2" key="1">
    <citation type="submission" date="2021-06" db="EMBL/GenBank/DDBJ databases">
        <title>Caerostris darwini draft genome.</title>
        <authorList>
            <person name="Kono N."/>
            <person name="Arakawa K."/>
        </authorList>
    </citation>
    <scope>NUCLEOTIDE SEQUENCE [LARGE SCALE GENOMIC DNA]</scope>
</reference>
<gene>
    <name evidence="1" type="ORF">CDAR_511161</name>
</gene>
<protein>
    <submittedName>
        <fullName evidence="1">Uncharacterized protein</fullName>
    </submittedName>
</protein>
<accession>A0AAV4S4Z0</accession>
<dbReference type="Proteomes" id="UP001054837">
    <property type="component" value="Unassembled WGS sequence"/>
</dbReference>
<proteinExistence type="predicted"/>
<comment type="caution">
    <text evidence="1">The sequence shown here is derived from an EMBL/GenBank/DDBJ whole genome shotgun (WGS) entry which is preliminary data.</text>
</comment>
<evidence type="ECO:0000313" key="1">
    <source>
        <dbReference type="EMBL" id="GIY28261.1"/>
    </source>
</evidence>
<dbReference type="AlphaFoldDB" id="A0AAV4S4Z0"/>
<organism evidence="1 2">
    <name type="scientific">Caerostris darwini</name>
    <dbReference type="NCBI Taxonomy" id="1538125"/>
    <lineage>
        <taxon>Eukaryota</taxon>
        <taxon>Metazoa</taxon>
        <taxon>Ecdysozoa</taxon>
        <taxon>Arthropoda</taxon>
        <taxon>Chelicerata</taxon>
        <taxon>Arachnida</taxon>
        <taxon>Araneae</taxon>
        <taxon>Araneomorphae</taxon>
        <taxon>Entelegynae</taxon>
        <taxon>Araneoidea</taxon>
        <taxon>Araneidae</taxon>
        <taxon>Caerostris</taxon>
    </lineage>
</organism>
<keyword evidence="2" id="KW-1185">Reference proteome</keyword>
<sequence length="77" mass="8854">MFSSKYQDFGSAWNSYGTTPLLKKHASPLLLLYSYKNKQGRQFSDASAKPQSGRKQELMPEINGDFPALKDYLYSRR</sequence>
<name>A0AAV4S4Z0_9ARAC</name>